<accession>A0A0D6Z9H9</accession>
<name>A0A0D6Z9H9_9BACI</name>
<keyword evidence="2" id="KW-1185">Reference proteome</keyword>
<sequence>MANILLQSFLTIVYDQTAQRVRGWKRLPVLSNNERYCRKFQFLKNKGHLRFHDSMDSKDEGG</sequence>
<comment type="caution">
    <text evidence="1">The sequence shown here is derived from an EMBL/GenBank/DDBJ whole genome shotgun (WGS) entry which is preliminary data.</text>
</comment>
<proteinExistence type="predicted"/>
<gene>
    <name evidence="1" type="ORF">UB32_09400</name>
</gene>
<dbReference type="AlphaFoldDB" id="A0A0D6Z9H9"/>
<reference evidence="1 2" key="1">
    <citation type="submission" date="2015-01" db="EMBL/GenBank/DDBJ databases">
        <title>Draft genome sequences of the supercritical CO2 tolerant bacteria Bacillus subterraneus MITOT1 and Bacillus cereus MIT0214.</title>
        <authorList>
            <person name="Peet K.C."/>
            <person name="Thompson J.R."/>
        </authorList>
    </citation>
    <scope>NUCLEOTIDE SEQUENCE [LARGE SCALE GENOMIC DNA]</scope>
    <source>
        <strain evidence="1 2">MITOT1</strain>
    </source>
</reference>
<protein>
    <submittedName>
        <fullName evidence="1">Uncharacterized protein</fullName>
    </submittedName>
</protein>
<dbReference type="Proteomes" id="UP000032512">
    <property type="component" value="Unassembled WGS sequence"/>
</dbReference>
<evidence type="ECO:0000313" key="1">
    <source>
        <dbReference type="EMBL" id="KIY22207.1"/>
    </source>
</evidence>
<evidence type="ECO:0000313" key="2">
    <source>
        <dbReference type="Proteomes" id="UP000032512"/>
    </source>
</evidence>
<dbReference type="PATRIC" id="fig|285983.3.peg.414"/>
<organism evidence="1 2">
    <name type="scientific">Mesobacillus subterraneus</name>
    <dbReference type="NCBI Taxonomy" id="285983"/>
    <lineage>
        <taxon>Bacteria</taxon>
        <taxon>Bacillati</taxon>
        <taxon>Bacillota</taxon>
        <taxon>Bacilli</taxon>
        <taxon>Bacillales</taxon>
        <taxon>Bacillaceae</taxon>
        <taxon>Mesobacillus</taxon>
    </lineage>
</organism>
<dbReference type="EMBL" id="JXIQ01000076">
    <property type="protein sequence ID" value="KIY22207.1"/>
    <property type="molecule type" value="Genomic_DNA"/>
</dbReference>